<dbReference type="InterPro" id="IPR011006">
    <property type="entry name" value="CheY-like_superfamily"/>
</dbReference>
<dbReference type="Pfam" id="PF00486">
    <property type="entry name" value="Trans_reg_C"/>
    <property type="match status" value="1"/>
</dbReference>
<dbReference type="GO" id="GO:0006355">
    <property type="term" value="P:regulation of DNA-templated transcription"/>
    <property type="evidence" value="ECO:0007669"/>
    <property type="project" value="InterPro"/>
</dbReference>
<reference evidence="10" key="2">
    <citation type="submission" date="2020-09" db="EMBL/GenBank/DDBJ databases">
        <authorList>
            <person name="Sun Q."/>
            <person name="Zhou Y."/>
        </authorList>
    </citation>
    <scope>NUCLEOTIDE SEQUENCE</scope>
    <source>
        <strain evidence="10">CGMCC 1.15178</strain>
    </source>
</reference>
<dbReference type="GO" id="GO:0000156">
    <property type="term" value="F:phosphorelay response regulator activity"/>
    <property type="evidence" value="ECO:0007669"/>
    <property type="project" value="TreeGrafter"/>
</dbReference>
<dbReference type="RefSeq" id="WP_188988840.1">
    <property type="nucleotide sequence ID" value="NZ_BMHP01000001.1"/>
</dbReference>
<dbReference type="InterPro" id="IPR001867">
    <property type="entry name" value="OmpR/PhoB-type_DNA-bd"/>
</dbReference>
<gene>
    <name evidence="10" type="ORF">GCM10010911_05270</name>
</gene>
<keyword evidence="11" id="KW-1185">Reference proteome</keyword>
<evidence type="ECO:0000313" key="11">
    <source>
        <dbReference type="Proteomes" id="UP000612456"/>
    </source>
</evidence>
<organism evidence="10 11">
    <name type="scientific">Paenibacillus nasutitermitis</name>
    <dbReference type="NCBI Taxonomy" id="1652958"/>
    <lineage>
        <taxon>Bacteria</taxon>
        <taxon>Bacillati</taxon>
        <taxon>Bacillota</taxon>
        <taxon>Bacilli</taxon>
        <taxon>Bacillales</taxon>
        <taxon>Paenibacillaceae</taxon>
        <taxon>Paenibacillus</taxon>
    </lineage>
</organism>
<dbReference type="InterPro" id="IPR036388">
    <property type="entry name" value="WH-like_DNA-bd_sf"/>
</dbReference>
<keyword evidence="3" id="KW-0805">Transcription regulation</keyword>
<dbReference type="SUPFAM" id="SSF46894">
    <property type="entry name" value="C-terminal effector domain of the bipartite response regulators"/>
    <property type="match status" value="1"/>
</dbReference>
<evidence type="ECO:0000259" key="8">
    <source>
        <dbReference type="PROSITE" id="PS50110"/>
    </source>
</evidence>
<evidence type="ECO:0000259" key="9">
    <source>
        <dbReference type="PROSITE" id="PS51755"/>
    </source>
</evidence>
<dbReference type="GO" id="GO:0005829">
    <property type="term" value="C:cytosol"/>
    <property type="evidence" value="ECO:0007669"/>
    <property type="project" value="TreeGrafter"/>
</dbReference>
<dbReference type="Gene3D" id="3.40.50.2300">
    <property type="match status" value="1"/>
</dbReference>
<keyword evidence="4 7" id="KW-0238">DNA-binding</keyword>
<dbReference type="EMBL" id="BMHP01000001">
    <property type="protein sequence ID" value="GGD50672.1"/>
    <property type="molecule type" value="Genomic_DNA"/>
</dbReference>
<evidence type="ECO:0000256" key="4">
    <source>
        <dbReference type="ARBA" id="ARBA00023125"/>
    </source>
</evidence>
<feature type="modified residue" description="4-aspartylphosphate" evidence="6">
    <location>
        <position position="51"/>
    </location>
</feature>
<dbReference type="InterPro" id="IPR001789">
    <property type="entry name" value="Sig_transdc_resp-reg_receiver"/>
</dbReference>
<evidence type="ECO:0000256" key="7">
    <source>
        <dbReference type="PROSITE-ProRule" id="PRU01091"/>
    </source>
</evidence>
<dbReference type="Gene3D" id="6.10.250.690">
    <property type="match status" value="1"/>
</dbReference>
<dbReference type="Gene3D" id="1.10.10.10">
    <property type="entry name" value="Winged helix-like DNA-binding domain superfamily/Winged helix DNA-binding domain"/>
    <property type="match status" value="1"/>
</dbReference>
<dbReference type="InterPro" id="IPR039420">
    <property type="entry name" value="WalR-like"/>
</dbReference>
<evidence type="ECO:0000256" key="1">
    <source>
        <dbReference type="ARBA" id="ARBA00022553"/>
    </source>
</evidence>
<feature type="domain" description="Response regulatory" evidence="8">
    <location>
        <begin position="2"/>
        <end position="116"/>
    </location>
</feature>
<dbReference type="SMART" id="SM00862">
    <property type="entry name" value="Trans_reg_C"/>
    <property type="match status" value="1"/>
</dbReference>
<evidence type="ECO:0000256" key="3">
    <source>
        <dbReference type="ARBA" id="ARBA00023015"/>
    </source>
</evidence>
<dbReference type="FunFam" id="3.40.50.2300:FF:000002">
    <property type="entry name" value="DNA-binding response regulator PhoP"/>
    <property type="match status" value="1"/>
</dbReference>
<dbReference type="Proteomes" id="UP000612456">
    <property type="component" value="Unassembled WGS sequence"/>
</dbReference>
<feature type="DNA-binding region" description="OmpR/PhoB-type" evidence="7">
    <location>
        <begin position="119"/>
        <end position="223"/>
    </location>
</feature>
<evidence type="ECO:0000256" key="2">
    <source>
        <dbReference type="ARBA" id="ARBA00023012"/>
    </source>
</evidence>
<evidence type="ECO:0000256" key="6">
    <source>
        <dbReference type="PROSITE-ProRule" id="PRU00169"/>
    </source>
</evidence>
<feature type="domain" description="OmpR/PhoB-type" evidence="9">
    <location>
        <begin position="119"/>
        <end position="223"/>
    </location>
</feature>
<dbReference type="GO" id="GO:0000976">
    <property type="term" value="F:transcription cis-regulatory region binding"/>
    <property type="evidence" value="ECO:0007669"/>
    <property type="project" value="TreeGrafter"/>
</dbReference>
<sequence length="225" mass="25792">MHLLIVEDDKHLLRTIVTILNDEGYRAEGVETGDDGCYLAENGAYDLLVLDIMLPGMNGLDIIRQIRSKGTSTPILLLTAKDSVDDLVKGLDTGADDYLTKPFELRELLARVRALLRRQGAIDTDGDVHYKRITLRPKMREIHVDGQPLELSQKEYELFEYLLLNREQILHRDQISARIWGIEAENSANIVDVYIYYLRKKLKAYGCDSMIHTVRNVGYMLKEKN</sequence>
<name>A0A916YL76_9BACL</name>
<dbReference type="PROSITE" id="PS50110">
    <property type="entry name" value="RESPONSE_REGULATORY"/>
    <property type="match status" value="1"/>
</dbReference>
<evidence type="ECO:0000256" key="5">
    <source>
        <dbReference type="ARBA" id="ARBA00023163"/>
    </source>
</evidence>
<accession>A0A916YL76</accession>
<dbReference type="Pfam" id="PF00072">
    <property type="entry name" value="Response_reg"/>
    <property type="match status" value="1"/>
</dbReference>
<comment type="caution">
    <text evidence="10">The sequence shown here is derived from an EMBL/GenBank/DDBJ whole genome shotgun (WGS) entry which is preliminary data.</text>
</comment>
<proteinExistence type="predicted"/>
<dbReference type="CDD" id="cd00383">
    <property type="entry name" value="trans_reg_C"/>
    <property type="match status" value="1"/>
</dbReference>
<evidence type="ECO:0000313" key="10">
    <source>
        <dbReference type="EMBL" id="GGD50672.1"/>
    </source>
</evidence>
<dbReference type="PANTHER" id="PTHR48111">
    <property type="entry name" value="REGULATOR OF RPOS"/>
    <property type="match status" value="1"/>
</dbReference>
<reference evidence="10" key="1">
    <citation type="journal article" date="2014" name="Int. J. Syst. Evol. Microbiol.">
        <title>Complete genome sequence of Corynebacterium casei LMG S-19264T (=DSM 44701T), isolated from a smear-ripened cheese.</title>
        <authorList>
            <consortium name="US DOE Joint Genome Institute (JGI-PGF)"/>
            <person name="Walter F."/>
            <person name="Albersmeier A."/>
            <person name="Kalinowski J."/>
            <person name="Ruckert C."/>
        </authorList>
    </citation>
    <scope>NUCLEOTIDE SEQUENCE</scope>
    <source>
        <strain evidence="10">CGMCC 1.15178</strain>
    </source>
</reference>
<dbReference type="PROSITE" id="PS51755">
    <property type="entry name" value="OMPR_PHOB"/>
    <property type="match status" value="1"/>
</dbReference>
<dbReference type="SMART" id="SM00448">
    <property type="entry name" value="REC"/>
    <property type="match status" value="1"/>
</dbReference>
<dbReference type="SUPFAM" id="SSF52172">
    <property type="entry name" value="CheY-like"/>
    <property type="match status" value="1"/>
</dbReference>
<protein>
    <submittedName>
        <fullName evidence="10">DNA-binding response regulator</fullName>
    </submittedName>
</protein>
<keyword evidence="5" id="KW-0804">Transcription</keyword>
<keyword evidence="1 6" id="KW-0597">Phosphoprotein</keyword>
<dbReference type="AlphaFoldDB" id="A0A916YL76"/>
<dbReference type="PANTHER" id="PTHR48111:SF22">
    <property type="entry name" value="REGULATOR OF RPOS"/>
    <property type="match status" value="1"/>
</dbReference>
<dbReference type="GO" id="GO:0032993">
    <property type="term" value="C:protein-DNA complex"/>
    <property type="evidence" value="ECO:0007669"/>
    <property type="project" value="TreeGrafter"/>
</dbReference>
<dbReference type="InterPro" id="IPR016032">
    <property type="entry name" value="Sig_transdc_resp-reg_C-effctor"/>
</dbReference>
<keyword evidence="2" id="KW-0902">Two-component regulatory system</keyword>